<dbReference type="EMBL" id="LT853882">
    <property type="protein sequence ID" value="SMQ99258.1"/>
    <property type="molecule type" value="Genomic_DNA"/>
</dbReference>
<gene>
    <name evidence="4" type="ORF">PD5205_02007</name>
    <name evidence="2" type="ORF">PD885_02014</name>
    <name evidence="3" type="ORF">PD885_02027</name>
</gene>
<name>A0A1Y6H9T1_9XANT</name>
<keyword evidence="1" id="KW-0472">Membrane</keyword>
<feature type="transmembrane region" description="Helical" evidence="1">
    <location>
        <begin position="27"/>
        <end position="48"/>
    </location>
</feature>
<proteinExistence type="predicted"/>
<reference evidence="4 6" key="1">
    <citation type="submission" date="2017-05" db="EMBL/GenBank/DDBJ databases">
        <authorList>
            <person name="Song R."/>
            <person name="Chenine A.L."/>
            <person name="Ruprecht R.M."/>
        </authorList>
    </citation>
    <scope>NUCLEOTIDE SEQUENCE [LARGE SCALE GENOMIC DNA]</scope>
    <source>
        <strain evidence="4">PD5205</strain>
    </source>
</reference>
<dbReference type="OrthoDB" id="6005008at2"/>
<sequence length="96" mass="9996">MPAILGALIAGLLQALRTYLPGIVGRILLAFGIGLTTHAVALPAMKAVIQGFLGRLPNVLYAYFEASGCGIATTMVLSAVIAARSQSVILTKLWSK</sequence>
<dbReference type="EMBL" id="LT853882">
    <property type="protein sequence ID" value="SMQ99271.1"/>
    <property type="molecule type" value="Genomic_DNA"/>
</dbReference>
<evidence type="ECO:0000313" key="6">
    <source>
        <dbReference type="Proteomes" id="UP000195953"/>
    </source>
</evidence>
<reference evidence="2 5" key="2">
    <citation type="submission" date="2017-05" db="EMBL/GenBank/DDBJ databases">
        <authorList>
            <person name="Blom J."/>
        </authorList>
    </citation>
    <scope>NUCLEOTIDE SEQUENCE [LARGE SCALE GENOMIC DNA]</scope>
    <source>
        <strain evidence="2">PD885</strain>
    </source>
</reference>
<dbReference type="Proteomes" id="UP000195877">
    <property type="component" value="Chromosome 1"/>
</dbReference>
<evidence type="ECO:0000313" key="3">
    <source>
        <dbReference type="EMBL" id="SMQ99271.1"/>
    </source>
</evidence>
<keyword evidence="1" id="KW-1133">Transmembrane helix</keyword>
<dbReference type="GeneID" id="61894407"/>
<keyword evidence="5" id="KW-1185">Reference proteome</keyword>
<evidence type="ECO:0000313" key="4">
    <source>
        <dbReference type="EMBL" id="SMR03310.1"/>
    </source>
</evidence>
<evidence type="ECO:0000313" key="5">
    <source>
        <dbReference type="Proteomes" id="UP000195877"/>
    </source>
</evidence>
<dbReference type="KEGG" id="xfr:BER92_09655"/>
<evidence type="ECO:0000256" key="1">
    <source>
        <dbReference type="SAM" id="Phobius"/>
    </source>
</evidence>
<evidence type="ECO:0008006" key="7">
    <source>
        <dbReference type="Google" id="ProtNLM"/>
    </source>
</evidence>
<protein>
    <recommendedName>
        <fullName evidence="7">DUF2523 domain-containing protein</fullName>
    </recommendedName>
</protein>
<organism evidence="4 6">
    <name type="scientific">Xanthomonas fragariae</name>
    <dbReference type="NCBI Taxonomy" id="48664"/>
    <lineage>
        <taxon>Bacteria</taxon>
        <taxon>Pseudomonadati</taxon>
        <taxon>Pseudomonadota</taxon>
        <taxon>Gammaproteobacteria</taxon>
        <taxon>Lysobacterales</taxon>
        <taxon>Lysobacteraceae</taxon>
        <taxon>Xanthomonas</taxon>
    </lineage>
</organism>
<dbReference type="RefSeq" id="WP_065975232.1">
    <property type="nucleotide sequence ID" value="NZ_CP016830.1"/>
</dbReference>
<keyword evidence="1" id="KW-0812">Transmembrane</keyword>
<accession>A0A1Y6H9T1</accession>
<dbReference type="STRING" id="48664.BER92_09655"/>
<feature type="transmembrane region" description="Helical" evidence="1">
    <location>
        <begin position="60"/>
        <end position="83"/>
    </location>
</feature>
<evidence type="ECO:0000313" key="2">
    <source>
        <dbReference type="EMBL" id="SMQ99258.1"/>
    </source>
</evidence>
<dbReference type="Proteomes" id="UP000195953">
    <property type="component" value="Chromosome 1"/>
</dbReference>
<dbReference type="AlphaFoldDB" id="A0A1Y6H9T1"/>
<dbReference type="EMBL" id="LT853885">
    <property type="protein sequence ID" value="SMR03310.1"/>
    <property type="molecule type" value="Genomic_DNA"/>
</dbReference>